<organism evidence="1 2">
    <name type="scientific">Dovyalis caffra</name>
    <dbReference type="NCBI Taxonomy" id="77055"/>
    <lineage>
        <taxon>Eukaryota</taxon>
        <taxon>Viridiplantae</taxon>
        <taxon>Streptophyta</taxon>
        <taxon>Embryophyta</taxon>
        <taxon>Tracheophyta</taxon>
        <taxon>Spermatophyta</taxon>
        <taxon>Magnoliopsida</taxon>
        <taxon>eudicotyledons</taxon>
        <taxon>Gunneridae</taxon>
        <taxon>Pentapetalae</taxon>
        <taxon>rosids</taxon>
        <taxon>fabids</taxon>
        <taxon>Malpighiales</taxon>
        <taxon>Salicaceae</taxon>
        <taxon>Flacourtieae</taxon>
        <taxon>Dovyalis</taxon>
    </lineage>
</organism>
<gene>
    <name evidence="1" type="ORF">DCAF_LOCUS3131</name>
</gene>
<sequence>MASPRASYSFGLHALAWVPRAKLGKSGTFAMTRKKSDKMINMKQQNYLIKMTQCDTSQDKLDQLQTSK</sequence>
<keyword evidence="2" id="KW-1185">Reference proteome</keyword>
<evidence type="ECO:0000313" key="2">
    <source>
        <dbReference type="Proteomes" id="UP001314170"/>
    </source>
</evidence>
<comment type="caution">
    <text evidence="1">The sequence shown here is derived from an EMBL/GenBank/DDBJ whole genome shotgun (WGS) entry which is preliminary data.</text>
</comment>
<accession>A0AAV1QXU5</accession>
<dbReference type="EMBL" id="CAWUPB010000850">
    <property type="protein sequence ID" value="CAK7325454.1"/>
    <property type="molecule type" value="Genomic_DNA"/>
</dbReference>
<dbReference type="Proteomes" id="UP001314170">
    <property type="component" value="Unassembled WGS sequence"/>
</dbReference>
<reference evidence="1 2" key="1">
    <citation type="submission" date="2024-01" db="EMBL/GenBank/DDBJ databases">
        <authorList>
            <person name="Waweru B."/>
        </authorList>
    </citation>
    <scope>NUCLEOTIDE SEQUENCE [LARGE SCALE GENOMIC DNA]</scope>
</reference>
<dbReference type="AlphaFoldDB" id="A0AAV1QXU5"/>
<name>A0AAV1QXU5_9ROSI</name>
<protein>
    <submittedName>
        <fullName evidence="1">Uncharacterized protein</fullName>
    </submittedName>
</protein>
<evidence type="ECO:0000313" key="1">
    <source>
        <dbReference type="EMBL" id="CAK7325454.1"/>
    </source>
</evidence>
<proteinExistence type="predicted"/>